<proteinExistence type="predicted"/>
<name>A0A1G9QQ55_9ACTN</name>
<evidence type="ECO:0000313" key="2">
    <source>
        <dbReference type="Proteomes" id="UP000199202"/>
    </source>
</evidence>
<accession>A0A1G9QQ55</accession>
<dbReference type="EMBL" id="FNDJ01000036">
    <property type="protein sequence ID" value="SDM12697.1"/>
    <property type="molecule type" value="Genomic_DNA"/>
</dbReference>
<evidence type="ECO:0000313" key="1">
    <source>
        <dbReference type="EMBL" id="SDM12697.1"/>
    </source>
</evidence>
<protein>
    <submittedName>
        <fullName evidence="1">Uncharacterized protein</fullName>
    </submittedName>
</protein>
<dbReference type="AlphaFoldDB" id="A0A1G9QQ55"/>
<sequence length="182" mass="20506">MNEPDVESRQLLEVLRADPESWSGLGFAPAEDDDTWDANAERRAAVLAAILFDPRAADRALLRFLLQQDILEAEEFWGVSDGLRLGMLLLAEHRCVDDAWLQWSAKIANFDTEMGLDLWAVLAGGVVAVRSMVAASDHPERDELLKRLAEEPYVDATDEDVERWLLEQRTQYFQAPHATLDG</sequence>
<dbReference type="Proteomes" id="UP000199202">
    <property type="component" value="Unassembled WGS sequence"/>
</dbReference>
<dbReference type="OrthoDB" id="3365759at2"/>
<gene>
    <name evidence="1" type="ORF">SAMN05421869_136105</name>
</gene>
<dbReference type="RefSeq" id="WP_090946177.1">
    <property type="nucleotide sequence ID" value="NZ_FNDJ01000036.1"/>
</dbReference>
<keyword evidence="2" id="KW-1185">Reference proteome</keyword>
<reference evidence="1 2" key="1">
    <citation type="submission" date="2016-10" db="EMBL/GenBank/DDBJ databases">
        <authorList>
            <person name="de Groot N.N."/>
        </authorList>
    </citation>
    <scope>NUCLEOTIDE SEQUENCE [LARGE SCALE GENOMIC DNA]</scope>
    <source>
        <strain evidence="1 2">CGMCC 4.6533</strain>
    </source>
</reference>
<organism evidence="1 2">
    <name type="scientific">Nonomuraea jiangxiensis</name>
    <dbReference type="NCBI Taxonomy" id="633440"/>
    <lineage>
        <taxon>Bacteria</taxon>
        <taxon>Bacillati</taxon>
        <taxon>Actinomycetota</taxon>
        <taxon>Actinomycetes</taxon>
        <taxon>Streptosporangiales</taxon>
        <taxon>Streptosporangiaceae</taxon>
        <taxon>Nonomuraea</taxon>
    </lineage>
</organism>